<protein>
    <submittedName>
        <fullName evidence="2">Uncharacterized protein</fullName>
    </submittedName>
</protein>
<dbReference type="EMBL" id="JAPCWZ010000006">
    <property type="protein sequence ID" value="KAK8860094.1"/>
    <property type="molecule type" value="Genomic_DNA"/>
</dbReference>
<name>A0ABR2IAS2_9PEZI</name>
<reference evidence="2 3" key="1">
    <citation type="journal article" date="2024" name="IMA Fungus">
        <title>Apiospora arundinis, a panoply of carbohydrate-active enzymes and secondary metabolites.</title>
        <authorList>
            <person name="Sorensen T."/>
            <person name="Petersen C."/>
            <person name="Muurmann A.T."/>
            <person name="Christiansen J.V."/>
            <person name="Brundto M.L."/>
            <person name="Overgaard C.K."/>
            <person name="Boysen A.T."/>
            <person name="Wollenberg R.D."/>
            <person name="Larsen T.O."/>
            <person name="Sorensen J.L."/>
            <person name="Nielsen K.L."/>
            <person name="Sondergaard T.E."/>
        </authorList>
    </citation>
    <scope>NUCLEOTIDE SEQUENCE [LARGE SCALE GENOMIC DNA]</scope>
    <source>
        <strain evidence="2 3">AAU 773</strain>
    </source>
</reference>
<proteinExistence type="predicted"/>
<accession>A0ABR2IAS2</accession>
<feature type="region of interest" description="Disordered" evidence="1">
    <location>
        <begin position="69"/>
        <end position="108"/>
    </location>
</feature>
<evidence type="ECO:0000313" key="3">
    <source>
        <dbReference type="Proteomes" id="UP001390339"/>
    </source>
</evidence>
<feature type="compositionally biased region" description="Low complexity" evidence="1">
    <location>
        <begin position="94"/>
        <end position="108"/>
    </location>
</feature>
<gene>
    <name evidence="2" type="ORF">PGQ11_010828</name>
</gene>
<keyword evidence="3" id="KW-1185">Reference proteome</keyword>
<sequence length="196" mass="21198">MRGRDDKPTQLFCFVAQLDAGNSQLAQLSCLSYDLFMGFDHHTSQKLASFIQHPCETLFYGPDQPLQEYDPVTGQATSTSSSSDSHSSHRHHATSNGQNNSNSSCSSSSNGGGGTEAVFDYNNPCATGGCLVSQGCGSGQCRLEQLGGRWVCCRCRRGANTFRWCAHPMRRVPDTLCYHTVCLGCWADEDPGQGVA</sequence>
<evidence type="ECO:0000256" key="1">
    <source>
        <dbReference type="SAM" id="MobiDB-lite"/>
    </source>
</evidence>
<comment type="caution">
    <text evidence="2">The sequence shown here is derived from an EMBL/GenBank/DDBJ whole genome shotgun (WGS) entry which is preliminary data.</text>
</comment>
<dbReference type="Proteomes" id="UP001390339">
    <property type="component" value="Unassembled WGS sequence"/>
</dbReference>
<organism evidence="2 3">
    <name type="scientific">Apiospora arundinis</name>
    <dbReference type="NCBI Taxonomy" id="335852"/>
    <lineage>
        <taxon>Eukaryota</taxon>
        <taxon>Fungi</taxon>
        <taxon>Dikarya</taxon>
        <taxon>Ascomycota</taxon>
        <taxon>Pezizomycotina</taxon>
        <taxon>Sordariomycetes</taxon>
        <taxon>Xylariomycetidae</taxon>
        <taxon>Amphisphaeriales</taxon>
        <taxon>Apiosporaceae</taxon>
        <taxon>Apiospora</taxon>
    </lineage>
</organism>
<evidence type="ECO:0000313" key="2">
    <source>
        <dbReference type="EMBL" id="KAK8860094.1"/>
    </source>
</evidence>